<evidence type="ECO:0000256" key="3">
    <source>
        <dbReference type="ARBA" id="ARBA00022692"/>
    </source>
</evidence>
<keyword evidence="5 6" id="KW-0472">Membrane</keyword>
<feature type="transmembrane region" description="Helical" evidence="6">
    <location>
        <begin position="39"/>
        <end position="57"/>
    </location>
</feature>
<evidence type="ECO:0000256" key="6">
    <source>
        <dbReference type="SAM" id="Phobius"/>
    </source>
</evidence>
<dbReference type="GO" id="GO:0043190">
    <property type="term" value="C:ATP-binding cassette (ABC) transporter complex"/>
    <property type="evidence" value="ECO:0007669"/>
    <property type="project" value="TreeGrafter"/>
</dbReference>
<dbReference type="Pfam" id="PF03739">
    <property type="entry name" value="LptF_LptG"/>
    <property type="match status" value="1"/>
</dbReference>
<gene>
    <name evidence="7" type="ORF">METZ01_LOCUS109087</name>
</gene>
<keyword evidence="4 6" id="KW-1133">Transmembrane helix</keyword>
<sequence length="331" mass="37999">MTALVVVVRLLDKDIKKFEDDMSYWAVVKIVSYRMPRRIAEIMPVAGFLAAFFVLGRMGRDNQILAMKSAGISVSRIVIPIIVSTLIICFGFAIFYNKIASPAYHLAYQLERKIPFRLNRNIVFKGVDGNLFYIFNLNLEDKIIDRMTIYEFDDDRNLKQETFAKTVSWVPGKWNLTAGFTRKFGNGMEISFSRFDSKQIDRFEDPVQFARSLKDLRGMTIKELKQQIAYKKNARQVTRREEVRLHHKMAYPFAGFVVVLIAAPIAIRFGRIGFFAGLVIAFFLNFIYWGISFATFEGLSEGGKLHPIIACWGANVIYGIIGIILLWRTPK</sequence>
<evidence type="ECO:0000256" key="5">
    <source>
        <dbReference type="ARBA" id="ARBA00023136"/>
    </source>
</evidence>
<dbReference type="GO" id="GO:0015920">
    <property type="term" value="P:lipopolysaccharide transport"/>
    <property type="evidence" value="ECO:0007669"/>
    <property type="project" value="TreeGrafter"/>
</dbReference>
<protein>
    <recommendedName>
        <fullName evidence="8">YjgP/YjgQ family permease</fullName>
    </recommendedName>
</protein>
<feature type="transmembrane region" description="Helical" evidence="6">
    <location>
        <begin position="273"/>
        <end position="296"/>
    </location>
</feature>
<evidence type="ECO:0008006" key="8">
    <source>
        <dbReference type="Google" id="ProtNLM"/>
    </source>
</evidence>
<evidence type="ECO:0000256" key="1">
    <source>
        <dbReference type="ARBA" id="ARBA00004651"/>
    </source>
</evidence>
<keyword evidence="3 6" id="KW-0812">Transmembrane</keyword>
<dbReference type="PANTHER" id="PTHR33529">
    <property type="entry name" value="SLR0882 PROTEIN-RELATED"/>
    <property type="match status" value="1"/>
</dbReference>
<name>A0A381WWA8_9ZZZZ</name>
<dbReference type="AlphaFoldDB" id="A0A381WWA8"/>
<comment type="subcellular location">
    <subcellularLocation>
        <location evidence="1">Cell membrane</location>
        <topology evidence="1">Multi-pass membrane protein</topology>
    </subcellularLocation>
</comment>
<evidence type="ECO:0000256" key="2">
    <source>
        <dbReference type="ARBA" id="ARBA00022475"/>
    </source>
</evidence>
<feature type="transmembrane region" description="Helical" evidence="6">
    <location>
        <begin position="77"/>
        <end position="96"/>
    </location>
</feature>
<proteinExistence type="predicted"/>
<feature type="transmembrane region" description="Helical" evidence="6">
    <location>
        <begin position="308"/>
        <end position="327"/>
    </location>
</feature>
<organism evidence="7">
    <name type="scientific">marine metagenome</name>
    <dbReference type="NCBI Taxonomy" id="408172"/>
    <lineage>
        <taxon>unclassified sequences</taxon>
        <taxon>metagenomes</taxon>
        <taxon>ecological metagenomes</taxon>
    </lineage>
</organism>
<dbReference type="InterPro" id="IPR005495">
    <property type="entry name" value="LptG/LptF_permease"/>
</dbReference>
<dbReference type="PANTHER" id="PTHR33529:SF6">
    <property type="entry name" value="YJGP_YJGQ FAMILY PERMEASE"/>
    <property type="match status" value="1"/>
</dbReference>
<evidence type="ECO:0000256" key="4">
    <source>
        <dbReference type="ARBA" id="ARBA00022989"/>
    </source>
</evidence>
<accession>A0A381WWA8</accession>
<feature type="transmembrane region" description="Helical" evidence="6">
    <location>
        <begin position="249"/>
        <end position="267"/>
    </location>
</feature>
<keyword evidence="2" id="KW-1003">Cell membrane</keyword>
<reference evidence="7" key="1">
    <citation type="submission" date="2018-05" db="EMBL/GenBank/DDBJ databases">
        <authorList>
            <person name="Lanie J.A."/>
            <person name="Ng W.-L."/>
            <person name="Kazmierczak K.M."/>
            <person name="Andrzejewski T.M."/>
            <person name="Davidsen T.M."/>
            <person name="Wayne K.J."/>
            <person name="Tettelin H."/>
            <person name="Glass J.I."/>
            <person name="Rusch D."/>
            <person name="Podicherti R."/>
            <person name="Tsui H.-C.T."/>
            <person name="Winkler M.E."/>
        </authorList>
    </citation>
    <scope>NUCLEOTIDE SEQUENCE</scope>
</reference>
<evidence type="ECO:0000313" key="7">
    <source>
        <dbReference type="EMBL" id="SVA56233.1"/>
    </source>
</evidence>
<dbReference type="EMBL" id="UINC01012945">
    <property type="protein sequence ID" value="SVA56233.1"/>
    <property type="molecule type" value="Genomic_DNA"/>
</dbReference>